<evidence type="ECO:0000313" key="4">
    <source>
        <dbReference type="Proteomes" id="UP000828390"/>
    </source>
</evidence>
<dbReference type="Pfam" id="PF03670">
    <property type="entry name" value="UPF0184"/>
    <property type="match status" value="1"/>
</dbReference>
<evidence type="ECO:0000313" key="3">
    <source>
        <dbReference type="EMBL" id="KAH3798548.1"/>
    </source>
</evidence>
<dbReference type="EMBL" id="JAIWYP010000007">
    <property type="protein sequence ID" value="KAH3798548.1"/>
    <property type="molecule type" value="Genomic_DNA"/>
</dbReference>
<keyword evidence="4" id="KW-1185">Reference proteome</keyword>
<protein>
    <submittedName>
        <fullName evidence="3">Uncharacterized protein</fullName>
    </submittedName>
</protein>
<dbReference type="AlphaFoldDB" id="A0A9D4FGP2"/>
<evidence type="ECO:0000256" key="1">
    <source>
        <dbReference type="SAM" id="Coils"/>
    </source>
</evidence>
<accession>A0A9D4FGP2</accession>
<feature type="region of interest" description="Disordered" evidence="2">
    <location>
        <begin position="77"/>
        <end position="127"/>
    </location>
</feature>
<feature type="coiled-coil region" evidence="1">
    <location>
        <begin position="1"/>
        <end position="28"/>
    </location>
</feature>
<organism evidence="3 4">
    <name type="scientific">Dreissena polymorpha</name>
    <name type="common">Zebra mussel</name>
    <name type="synonym">Mytilus polymorpha</name>
    <dbReference type="NCBI Taxonomy" id="45954"/>
    <lineage>
        <taxon>Eukaryota</taxon>
        <taxon>Metazoa</taxon>
        <taxon>Spiralia</taxon>
        <taxon>Lophotrochozoa</taxon>
        <taxon>Mollusca</taxon>
        <taxon>Bivalvia</taxon>
        <taxon>Autobranchia</taxon>
        <taxon>Heteroconchia</taxon>
        <taxon>Euheterodonta</taxon>
        <taxon>Imparidentia</taxon>
        <taxon>Neoheterodontei</taxon>
        <taxon>Myida</taxon>
        <taxon>Dreissenoidea</taxon>
        <taxon>Dreissenidae</taxon>
        <taxon>Dreissena</taxon>
    </lineage>
</organism>
<gene>
    <name evidence="3" type="ORF">DPMN_152148</name>
</gene>
<name>A0A9D4FGP2_DREPO</name>
<comment type="caution">
    <text evidence="3">The sequence shown here is derived from an EMBL/GenBank/DDBJ whole genome shotgun (WGS) entry which is preliminary data.</text>
</comment>
<reference evidence="3" key="1">
    <citation type="journal article" date="2019" name="bioRxiv">
        <title>The Genome of the Zebra Mussel, Dreissena polymorpha: A Resource for Invasive Species Research.</title>
        <authorList>
            <person name="McCartney M.A."/>
            <person name="Auch B."/>
            <person name="Kono T."/>
            <person name="Mallez S."/>
            <person name="Zhang Y."/>
            <person name="Obille A."/>
            <person name="Becker A."/>
            <person name="Abrahante J.E."/>
            <person name="Garbe J."/>
            <person name="Badalamenti J.P."/>
            <person name="Herman A."/>
            <person name="Mangelson H."/>
            <person name="Liachko I."/>
            <person name="Sullivan S."/>
            <person name="Sone E.D."/>
            <person name="Koren S."/>
            <person name="Silverstein K.A.T."/>
            <person name="Beckman K.B."/>
            <person name="Gohl D.M."/>
        </authorList>
    </citation>
    <scope>NUCLEOTIDE SEQUENCE</scope>
    <source>
        <strain evidence="3">Duluth1</strain>
        <tissue evidence="3">Whole animal</tissue>
    </source>
</reference>
<evidence type="ECO:0000256" key="2">
    <source>
        <dbReference type="SAM" id="MobiDB-lite"/>
    </source>
</evidence>
<reference evidence="3" key="2">
    <citation type="submission" date="2020-11" db="EMBL/GenBank/DDBJ databases">
        <authorList>
            <person name="McCartney M.A."/>
            <person name="Auch B."/>
            <person name="Kono T."/>
            <person name="Mallez S."/>
            <person name="Becker A."/>
            <person name="Gohl D.M."/>
            <person name="Silverstein K.A.T."/>
            <person name="Koren S."/>
            <person name="Bechman K.B."/>
            <person name="Herman A."/>
            <person name="Abrahante J.E."/>
            <person name="Garbe J."/>
        </authorList>
    </citation>
    <scope>NUCLEOTIDE SEQUENCE</scope>
    <source>
        <strain evidence="3">Duluth1</strain>
        <tissue evidence="3">Whole animal</tissue>
    </source>
</reference>
<proteinExistence type="predicted"/>
<keyword evidence="1" id="KW-0175">Coiled coil</keyword>
<dbReference type="Proteomes" id="UP000828390">
    <property type="component" value="Unassembled WGS sequence"/>
</dbReference>
<sequence length="127" mass="13921">MNKLEEQNDNLSAELDALLESSRLVRRELQQEVSITAATEELQLDSGIASLNKGDFTLVGNMFEGTQDCDTWSSEVHNVQSVNESDTSVVQNVQSVHESDISGQDGSQTYSNDETYGVCTQANQDNS</sequence>